<dbReference type="AlphaFoldDB" id="A0A139A029"/>
<dbReference type="OMA" id="VKPYHNE"/>
<dbReference type="Proteomes" id="UP000070544">
    <property type="component" value="Unassembled WGS sequence"/>
</dbReference>
<keyword evidence="9" id="KW-1185">Reference proteome</keyword>
<evidence type="ECO:0000256" key="2">
    <source>
        <dbReference type="ARBA" id="ARBA00023015"/>
    </source>
</evidence>
<dbReference type="PANTHER" id="PTHR47573">
    <property type="entry name" value="PROTEIN AF-9 HOMOLOG"/>
    <property type="match status" value="1"/>
</dbReference>
<feature type="coiled-coil region" evidence="6">
    <location>
        <begin position="171"/>
        <end position="212"/>
    </location>
</feature>
<name>A0A139A029_GONPJ</name>
<protein>
    <recommendedName>
        <fullName evidence="1">Protein AF-9 homolog</fullName>
    </recommendedName>
</protein>
<proteinExistence type="predicted"/>
<accession>A0A139A029</accession>
<evidence type="ECO:0000256" key="6">
    <source>
        <dbReference type="SAM" id="Coils"/>
    </source>
</evidence>
<dbReference type="InterPro" id="IPR005033">
    <property type="entry name" value="YEATS"/>
</dbReference>
<comment type="subcellular location">
    <subcellularLocation>
        <location evidence="5">Nucleus</location>
    </subcellularLocation>
</comment>
<dbReference type="PROSITE" id="PS51037">
    <property type="entry name" value="YEATS"/>
    <property type="match status" value="1"/>
</dbReference>
<keyword evidence="4 5" id="KW-0539">Nucleus</keyword>
<organism evidence="8 9">
    <name type="scientific">Gonapodya prolifera (strain JEL478)</name>
    <name type="common">Monoblepharis prolifera</name>
    <dbReference type="NCBI Taxonomy" id="1344416"/>
    <lineage>
        <taxon>Eukaryota</taxon>
        <taxon>Fungi</taxon>
        <taxon>Fungi incertae sedis</taxon>
        <taxon>Chytridiomycota</taxon>
        <taxon>Chytridiomycota incertae sedis</taxon>
        <taxon>Monoblepharidomycetes</taxon>
        <taxon>Monoblepharidales</taxon>
        <taxon>Gonapodyaceae</taxon>
        <taxon>Gonapodya</taxon>
    </lineage>
</organism>
<dbReference type="GO" id="GO:0006355">
    <property type="term" value="P:regulation of DNA-templated transcription"/>
    <property type="evidence" value="ECO:0007669"/>
    <property type="project" value="InterPro"/>
</dbReference>
<evidence type="ECO:0000256" key="4">
    <source>
        <dbReference type="ARBA" id="ARBA00023242"/>
    </source>
</evidence>
<dbReference type="Gene3D" id="2.60.40.1970">
    <property type="entry name" value="YEATS domain"/>
    <property type="match status" value="1"/>
</dbReference>
<dbReference type="CDD" id="cd16908">
    <property type="entry name" value="YEATS_Yaf9_like"/>
    <property type="match status" value="1"/>
</dbReference>
<keyword evidence="2" id="KW-0805">Transcription regulation</keyword>
<evidence type="ECO:0000256" key="5">
    <source>
        <dbReference type="PROSITE-ProRule" id="PRU00376"/>
    </source>
</evidence>
<dbReference type="PANTHER" id="PTHR47573:SF1">
    <property type="entry name" value="PROTEIN AF-9 HOMOLOG"/>
    <property type="match status" value="1"/>
</dbReference>
<evidence type="ECO:0000256" key="3">
    <source>
        <dbReference type="ARBA" id="ARBA00023163"/>
    </source>
</evidence>
<sequence length="213" mass="24506">MNVKQTTPRVKNRQVVKPIIYGSYAQPLIQKSPQGHTHEWIVFVRGADGENISHYVKKVVFKLHESFEVPTRAIESDPFEVRESGWGEFEIAIKIHFADPAERSVTLYHGLQLYSKDDTQLVGRMPIRAEKYDEIIFNEPTEGMLRALEAAPTPPLNRPAEFGPDAEARELSRLQSIMQRVRDEFARTQAQLQATSQEVRRVQAEVMELESRY</sequence>
<dbReference type="STRING" id="1344416.A0A139A029"/>
<evidence type="ECO:0000256" key="1">
    <source>
        <dbReference type="ARBA" id="ARBA00022408"/>
    </source>
</evidence>
<dbReference type="OrthoDB" id="16041at2759"/>
<dbReference type="InterPro" id="IPR055129">
    <property type="entry name" value="YEATS_dom"/>
</dbReference>
<dbReference type="Pfam" id="PF03366">
    <property type="entry name" value="YEATS"/>
    <property type="match status" value="1"/>
</dbReference>
<dbReference type="GO" id="GO:0005634">
    <property type="term" value="C:nucleus"/>
    <property type="evidence" value="ECO:0007669"/>
    <property type="project" value="UniProtKB-SubCell"/>
</dbReference>
<evidence type="ECO:0000259" key="7">
    <source>
        <dbReference type="PROSITE" id="PS51037"/>
    </source>
</evidence>
<dbReference type="InterPro" id="IPR038704">
    <property type="entry name" value="YEAST_sf"/>
</dbReference>
<reference evidence="8 9" key="1">
    <citation type="journal article" date="2015" name="Genome Biol. Evol.">
        <title>Phylogenomic analyses indicate that early fungi evolved digesting cell walls of algal ancestors of land plants.</title>
        <authorList>
            <person name="Chang Y."/>
            <person name="Wang S."/>
            <person name="Sekimoto S."/>
            <person name="Aerts A.L."/>
            <person name="Choi C."/>
            <person name="Clum A."/>
            <person name="LaButti K.M."/>
            <person name="Lindquist E.A."/>
            <person name="Yee Ngan C."/>
            <person name="Ohm R.A."/>
            <person name="Salamov A.A."/>
            <person name="Grigoriev I.V."/>
            <person name="Spatafora J.W."/>
            <person name="Berbee M.L."/>
        </authorList>
    </citation>
    <scope>NUCLEOTIDE SEQUENCE [LARGE SCALE GENOMIC DNA]</scope>
    <source>
        <strain evidence="8 9">JEL478</strain>
    </source>
</reference>
<keyword evidence="6" id="KW-0175">Coiled coil</keyword>
<dbReference type="EMBL" id="KQ965838">
    <property type="protein sequence ID" value="KXS10120.1"/>
    <property type="molecule type" value="Genomic_DNA"/>
</dbReference>
<evidence type="ECO:0000313" key="9">
    <source>
        <dbReference type="Proteomes" id="UP000070544"/>
    </source>
</evidence>
<keyword evidence="3" id="KW-0804">Transcription</keyword>
<evidence type="ECO:0000313" key="8">
    <source>
        <dbReference type="EMBL" id="KXS10120.1"/>
    </source>
</evidence>
<dbReference type="GO" id="GO:0000785">
    <property type="term" value="C:chromatin"/>
    <property type="evidence" value="ECO:0007669"/>
    <property type="project" value="UniProtKB-ARBA"/>
</dbReference>
<gene>
    <name evidence="8" type="ORF">M427DRAFT_63046</name>
</gene>
<feature type="domain" description="YEATS" evidence="7">
    <location>
        <begin position="9"/>
        <end position="151"/>
    </location>
</feature>